<organism evidence="1">
    <name type="scientific">uncultured marine thaumarchaeote KM3_40_A11</name>
    <dbReference type="NCBI Taxonomy" id="1456141"/>
    <lineage>
        <taxon>Archaea</taxon>
        <taxon>Nitrososphaerota</taxon>
        <taxon>environmental samples</taxon>
    </lineage>
</organism>
<dbReference type="EMBL" id="KF900870">
    <property type="protein sequence ID" value="AIF09701.1"/>
    <property type="molecule type" value="Genomic_DNA"/>
</dbReference>
<protein>
    <submittedName>
        <fullName evidence="1">Uncharacterized protein</fullName>
    </submittedName>
</protein>
<evidence type="ECO:0000313" key="1">
    <source>
        <dbReference type="EMBL" id="AIF09701.1"/>
    </source>
</evidence>
<proteinExistence type="predicted"/>
<reference evidence="1" key="1">
    <citation type="journal article" date="2014" name="Genome Biol. Evol.">
        <title>Pangenome evidence for extensive interdomain horizontal transfer affecting lineage core and shell genes in uncultured planktonic thaumarchaeota and euryarchaeota.</title>
        <authorList>
            <person name="Deschamps P."/>
            <person name="Zivanovic Y."/>
            <person name="Moreira D."/>
            <person name="Rodriguez-Valera F."/>
            <person name="Lopez-Garcia P."/>
        </authorList>
    </citation>
    <scope>NUCLEOTIDE SEQUENCE</scope>
</reference>
<accession>A0A075H0C2</accession>
<name>A0A075H0C2_9ARCH</name>
<sequence>MDERILSAAPEELAKLQQADISTQLDGVWFYDICNVPDQISQKQDITTKKLFSK</sequence>
<dbReference type="AlphaFoldDB" id="A0A075H0C2"/>